<organism evidence="7 8">
    <name type="scientific">Legionella septentrionalis</name>
    <dbReference type="NCBI Taxonomy" id="2498109"/>
    <lineage>
        <taxon>Bacteria</taxon>
        <taxon>Pseudomonadati</taxon>
        <taxon>Pseudomonadota</taxon>
        <taxon>Gammaproteobacteria</taxon>
        <taxon>Legionellales</taxon>
        <taxon>Legionellaceae</taxon>
        <taxon>Legionella</taxon>
    </lineage>
</organism>
<evidence type="ECO:0000256" key="6">
    <source>
        <dbReference type="RuleBase" id="RU365021"/>
    </source>
</evidence>
<dbReference type="RefSeq" id="WP_127111486.1">
    <property type="nucleotide sequence ID" value="NZ_RZGR01000038.1"/>
</dbReference>
<keyword evidence="6" id="KW-0135">Cellulose biosynthesis</keyword>
<dbReference type="GO" id="GO:0030244">
    <property type="term" value="P:cellulose biosynthetic process"/>
    <property type="evidence" value="ECO:0007669"/>
    <property type="project" value="UniProtKB-KW"/>
</dbReference>
<keyword evidence="3 6" id="KW-0812">Transmembrane</keyword>
<dbReference type="AlphaFoldDB" id="A0A433JH33"/>
<dbReference type="UniPathway" id="UPA00694"/>
<dbReference type="GO" id="GO:0005886">
    <property type="term" value="C:plasma membrane"/>
    <property type="evidence" value="ECO:0007669"/>
    <property type="project" value="UniProtKB-SubCell"/>
</dbReference>
<accession>A0A433JH33</accession>
<evidence type="ECO:0000313" key="8">
    <source>
        <dbReference type="Proteomes" id="UP000288012"/>
    </source>
</evidence>
<evidence type="ECO:0000313" key="7">
    <source>
        <dbReference type="EMBL" id="RUQ81566.1"/>
    </source>
</evidence>
<evidence type="ECO:0000256" key="1">
    <source>
        <dbReference type="ARBA" id="ARBA00004162"/>
    </source>
</evidence>
<reference evidence="7 8" key="1">
    <citation type="submission" date="2018-12" db="EMBL/GenBank/DDBJ databases">
        <title>Legionella sp,whole genome shotgun sequence.</title>
        <authorList>
            <person name="Wu H."/>
        </authorList>
    </citation>
    <scope>NUCLEOTIDE SEQUENCE [LARGE SCALE GENOMIC DNA]</scope>
    <source>
        <strain evidence="8">km714</strain>
    </source>
</reference>
<dbReference type="PANTHER" id="PTHR39083:SF1">
    <property type="entry name" value="CYCLIC DI-GMP-BINDING PROTEIN"/>
    <property type="match status" value="1"/>
</dbReference>
<dbReference type="GO" id="GO:0006011">
    <property type="term" value="P:UDP-alpha-D-glucose metabolic process"/>
    <property type="evidence" value="ECO:0007669"/>
    <property type="project" value="InterPro"/>
</dbReference>
<keyword evidence="4 6" id="KW-1133">Transmembrane helix</keyword>
<dbReference type="InterPro" id="IPR018513">
    <property type="entry name" value="Cell_synthase_bac"/>
</dbReference>
<name>A0A433JH33_9GAMM</name>
<sequence>MLWKMTLHPANNQGFLRLQFLCFFILVLLKSYTVYAAASDSLAISPNWKTATNTYTFAELGWDNKVTLNGYAPVHTFYLPIAKKINPQKAILHLKVNFSPLLSEETRLDIKFNDTILRRISLPADVTQELSLDIELPPSQFSKDWQALEFMAYLAGSANLCNPNLWIYISPESSITITSISTPFSASLNQLPGLFVNPATLGPVPLMLLLPPQTNQQEIFSLLNLSLHLGSLSNNRKIMLNVKSISELTTEEKNQNLILIGIIEHLGLNTLTSSILAKPAIRGNQQQNSGFLMLAPSPFNNLYGLLTITGNNFAALHKAIEALFMPEFSQMATGQTAIVHQVKQNDEEKVIPNWYQTSLKKLGYPDQSVSGLGKHKLTYDIPLPNNRTPTGSKVKTYITAPGFTGKDSSQITLLVNGLKQSSFILTQEHSAWNVDIDVDAMKPGVNTLEYIINLHLKDERCTLINYDQVWATIHSETQFDTLFFEKFPQATLNQLPVPFAKEITLVVPAQLSKQDISNLTHFMFTFGRLMQPNFISFNFLDSATATEEYIRTHNIILYGTAAKNPWVQFAFDYMPFRLKNNERNLMLSQKTLTLEGQNATGLLELVSSPWSETHAVFLMSGTDEAGLAQAVNTFTDDKLRNDLNGNIALINSDHSVQIINSDDARYIPLKNQVWLHIKNWARNSLFYVTHHPQVFIYLFVFLVPLYIYLRRRKKQ</sequence>
<dbReference type="Proteomes" id="UP000288012">
    <property type="component" value="Unassembled WGS sequence"/>
</dbReference>
<dbReference type="Pfam" id="PF03170">
    <property type="entry name" value="BcsB"/>
    <property type="match status" value="1"/>
</dbReference>
<keyword evidence="8" id="KW-1185">Reference proteome</keyword>
<comment type="similarity">
    <text evidence="6">Belongs to the AcsB/BcsB family.</text>
</comment>
<evidence type="ECO:0000256" key="2">
    <source>
        <dbReference type="ARBA" id="ARBA00022475"/>
    </source>
</evidence>
<comment type="caution">
    <text evidence="7">The sequence shown here is derived from an EMBL/GenBank/DDBJ whole genome shotgun (WGS) entry which is preliminary data.</text>
</comment>
<keyword evidence="6" id="KW-0973">c-di-GMP</keyword>
<dbReference type="Gene3D" id="2.60.120.260">
    <property type="entry name" value="Galactose-binding domain-like"/>
    <property type="match status" value="2"/>
</dbReference>
<comment type="subunit">
    <text evidence="6">Tightly associated with the cellulose synthase catalytic subunit.</text>
</comment>
<protein>
    <recommendedName>
        <fullName evidence="6">Cyclic di-GMP-binding protein</fullName>
    </recommendedName>
    <alternativeName>
        <fullName evidence="6">Cellulose synthase regulatory subunit</fullName>
    </alternativeName>
</protein>
<keyword evidence="6" id="KW-0997">Cell inner membrane</keyword>
<feature type="transmembrane region" description="Helical" evidence="6">
    <location>
        <begin position="692"/>
        <end position="709"/>
    </location>
</feature>
<dbReference type="PANTHER" id="PTHR39083">
    <property type="entry name" value="CYCLIC DI-GMP-BINDING PROTEIN"/>
    <property type="match status" value="1"/>
</dbReference>
<comment type="function">
    <text evidence="6">Binds the cellulose synthase activator, bis-(3'-5') cyclic diguanylic acid (c-di-GMP).</text>
</comment>
<evidence type="ECO:0000256" key="5">
    <source>
        <dbReference type="ARBA" id="ARBA00023136"/>
    </source>
</evidence>
<proteinExistence type="inferred from homology"/>
<dbReference type="EMBL" id="RZGR01000038">
    <property type="protein sequence ID" value="RUQ81566.1"/>
    <property type="molecule type" value="Genomic_DNA"/>
</dbReference>
<keyword evidence="5 6" id="KW-0472">Membrane</keyword>
<gene>
    <name evidence="7" type="ORF">EKM59_10295</name>
</gene>
<evidence type="ECO:0000256" key="3">
    <source>
        <dbReference type="ARBA" id="ARBA00022692"/>
    </source>
</evidence>
<evidence type="ECO:0000256" key="4">
    <source>
        <dbReference type="ARBA" id="ARBA00022989"/>
    </source>
</evidence>
<keyword evidence="2 6" id="KW-1003">Cell membrane</keyword>
<comment type="subcellular location">
    <subcellularLocation>
        <location evidence="6">Cell inner membrane</location>
    </subcellularLocation>
    <subcellularLocation>
        <location evidence="1">Cell membrane</location>
        <topology evidence="1">Single-pass membrane protein</topology>
    </subcellularLocation>
</comment>
<comment type="pathway">
    <text evidence="6">Glycan metabolism; bacterial cellulose biosynthesis.</text>
</comment>